<evidence type="ECO:0000313" key="7">
    <source>
        <dbReference type="Proteomes" id="UP000237889"/>
    </source>
</evidence>
<evidence type="ECO:0000256" key="5">
    <source>
        <dbReference type="SAM" id="Phobius"/>
    </source>
</evidence>
<gene>
    <name evidence="6" type="ORF">C6569_09545</name>
</gene>
<dbReference type="InterPro" id="IPR007318">
    <property type="entry name" value="Phopholipid_MeTrfase"/>
</dbReference>
<accession>A0A2S0NBG3</accession>
<dbReference type="RefSeq" id="WP_106748624.1">
    <property type="nucleotide sequence ID" value="NZ_CP027668.1"/>
</dbReference>
<evidence type="ECO:0000256" key="1">
    <source>
        <dbReference type="ARBA" id="ARBA00004127"/>
    </source>
</evidence>
<reference evidence="6 7" key="1">
    <citation type="submission" date="2018-03" db="EMBL/GenBank/DDBJ databases">
        <title>Genome sequencing of Phreatobacter sp.</title>
        <authorList>
            <person name="Kim S.-J."/>
            <person name="Heo J."/>
            <person name="Kwon S.-W."/>
        </authorList>
    </citation>
    <scope>NUCLEOTIDE SEQUENCE [LARGE SCALE GENOMIC DNA]</scope>
    <source>
        <strain evidence="6 7">S-12</strain>
    </source>
</reference>
<protein>
    <submittedName>
        <fullName evidence="6">Isoprenylcysteine carboxylmethyltransferase family protein</fullName>
    </submittedName>
</protein>
<comment type="subcellular location">
    <subcellularLocation>
        <location evidence="1">Endomembrane system</location>
        <topology evidence="1">Multi-pass membrane protein</topology>
    </subcellularLocation>
</comment>
<dbReference type="Pfam" id="PF04191">
    <property type="entry name" value="PEMT"/>
    <property type="match status" value="1"/>
</dbReference>
<evidence type="ECO:0000313" key="6">
    <source>
        <dbReference type="EMBL" id="AVO45283.1"/>
    </source>
</evidence>
<keyword evidence="6" id="KW-0808">Transferase</keyword>
<keyword evidence="6" id="KW-0489">Methyltransferase</keyword>
<dbReference type="KEGG" id="phr:C6569_09545"/>
<keyword evidence="7" id="KW-1185">Reference proteome</keyword>
<organism evidence="6 7">
    <name type="scientific">Phreatobacter cathodiphilus</name>
    <dbReference type="NCBI Taxonomy" id="1868589"/>
    <lineage>
        <taxon>Bacteria</taxon>
        <taxon>Pseudomonadati</taxon>
        <taxon>Pseudomonadota</taxon>
        <taxon>Alphaproteobacteria</taxon>
        <taxon>Hyphomicrobiales</taxon>
        <taxon>Phreatobacteraceae</taxon>
        <taxon>Phreatobacter</taxon>
    </lineage>
</organism>
<keyword evidence="4 5" id="KW-0472">Membrane</keyword>
<dbReference type="Gene3D" id="1.20.120.1630">
    <property type="match status" value="1"/>
</dbReference>
<evidence type="ECO:0000256" key="4">
    <source>
        <dbReference type="ARBA" id="ARBA00023136"/>
    </source>
</evidence>
<dbReference type="EMBL" id="CP027668">
    <property type="protein sequence ID" value="AVO45283.1"/>
    <property type="molecule type" value="Genomic_DNA"/>
</dbReference>
<dbReference type="GO" id="GO:0012505">
    <property type="term" value="C:endomembrane system"/>
    <property type="evidence" value="ECO:0007669"/>
    <property type="project" value="UniProtKB-SubCell"/>
</dbReference>
<dbReference type="GO" id="GO:0032259">
    <property type="term" value="P:methylation"/>
    <property type="evidence" value="ECO:0007669"/>
    <property type="project" value="UniProtKB-KW"/>
</dbReference>
<dbReference type="GO" id="GO:0008168">
    <property type="term" value="F:methyltransferase activity"/>
    <property type="evidence" value="ECO:0007669"/>
    <property type="project" value="UniProtKB-KW"/>
</dbReference>
<evidence type="ECO:0000256" key="3">
    <source>
        <dbReference type="ARBA" id="ARBA00022989"/>
    </source>
</evidence>
<dbReference type="Proteomes" id="UP000237889">
    <property type="component" value="Chromosome"/>
</dbReference>
<sequence>MTGQADSPYAERPNRFPLPPLIFLGSLALGYGLNALAPLALPLPILFKAAGALALGAGLALILWASSALSRAGTAVLPHHAARRLVTAGPFAWSRNPIYLGEALIIAGFGGVEGAAAYLVAAAVFVLAMTHFAVLREEAHLAARFGPAWEAYAGRVRRWA</sequence>
<feature type="transmembrane region" description="Helical" evidence="5">
    <location>
        <begin position="115"/>
        <end position="135"/>
    </location>
</feature>
<feature type="transmembrane region" description="Helical" evidence="5">
    <location>
        <begin position="21"/>
        <end position="39"/>
    </location>
</feature>
<name>A0A2S0NBG3_9HYPH</name>
<proteinExistence type="predicted"/>
<keyword evidence="3 5" id="KW-1133">Transmembrane helix</keyword>
<evidence type="ECO:0000256" key="2">
    <source>
        <dbReference type="ARBA" id="ARBA00022692"/>
    </source>
</evidence>
<dbReference type="OrthoDB" id="9811969at2"/>
<dbReference type="AlphaFoldDB" id="A0A2S0NBG3"/>
<feature type="transmembrane region" description="Helical" evidence="5">
    <location>
        <begin position="45"/>
        <end position="64"/>
    </location>
</feature>
<keyword evidence="2 5" id="KW-0812">Transmembrane</keyword>